<dbReference type="EMBL" id="LN853922">
    <property type="protein sequence ID" value="CRY97065.1"/>
    <property type="molecule type" value="Genomic_DNA"/>
</dbReference>
<protein>
    <submittedName>
        <fullName evidence="1">Uncharacterized protein</fullName>
    </submittedName>
</protein>
<proteinExistence type="predicted"/>
<sequence length="73" mass="8487">MQQIHGGTLTIYDSNYDDIKVDLSNTQLAFIVKVLGIEFIDDKTVTCFSDKQLYDFLEKNINPLRLMEVKEEK</sequence>
<name>A0A0H5Q6N8_9ZZZZ</name>
<reference evidence="1" key="1">
    <citation type="submission" date="2015-06" db="EMBL/GenBank/DDBJ databases">
        <authorList>
            <person name="Joergensen T."/>
        </authorList>
    </citation>
    <scope>NUCLEOTIDE SEQUENCE</scope>
    <source>
        <plasmid evidence="1">pRGFK1361</plasmid>
    </source>
</reference>
<reference evidence="1" key="2">
    <citation type="submission" date="2015-07" db="EMBL/GenBank/DDBJ databases">
        <title>Plasmids, circular viruses and viroids from rat gut.</title>
        <authorList>
            <person name="Jorgensen T.J."/>
            <person name="Hansen M.A."/>
            <person name="Xu Z."/>
            <person name="Tabak M.A."/>
            <person name="Sorensen S.J."/>
            <person name="Hansen L.H."/>
        </authorList>
    </citation>
    <scope>NUCLEOTIDE SEQUENCE</scope>
    <source>
        <plasmid evidence="1">pRGFK1361</plasmid>
    </source>
</reference>
<keyword evidence="1" id="KW-0614">Plasmid</keyword>
<evidence type="ECO:0000313" key="1">
    <source>
        <dbReference type="EMBL" id="CRY97065.1"/>
    </source>
</evidence>
<organism evidence="1">
    <name type="scientific">uncultured prokaryote</name>
    <dbReference type="NCBI Taxonomy" id="198431"/>
    <lineage>
        <taxon>unclassified sequences</taxon>
        <taxon>environmental samples</taxon>
    </lineage>
</organism>
<accession>A0A0H5Q6N8</accession>
<dbReference type="AlphaFoldDB" id="A0A0H5Q6N8"/>
<geneLocation type="plasmid" evidence="1">
    <name>pRGFK1361</name>
</geneLocation>